<evidence type="ECO:0000256" key="2">
    <source>
        <dbReference type="ARBA" id="ARBA00023015"/>
    </source>
</evidence>
<evidence type="ECO:0000256" key="4">
    <source>
        <dbReference type="ARBA" id="ARBA00023163"/>
    </source>
</evidence>
<dbReference type="PANTHER" id="PTHR30346:SF28">
    <property type="entry name" value="HTH-TYPE TRANSCRIPTIONAL REGULATOR CYNR"/>
    <property type="match status" value="1"/>
</dbReference>
<accession>A0ABY9H1Z4</accession>
<keyword evidence="2" id="KW-0805">Transcription regulation</keyword>
<organism evidence="6 7">
    <name type="scientific">Halomonas alkalicola</name>
    <dbReference type="NCBI Taxonomy" id="1930622"/>
    <lineage>
        <taxon>Bacteria</taxon>
        <taxon>Pseudomonadati</taxon>
        <taxon>Pseudomonadota</taxon>
        <taxon>Gammaproteobacteria</taxon>
        <taxon>Oceanospirillales</taxon>
        <taxon>Halomonadaceae</taxon>
        <taxon>Halomonas</taxon>
    </lineage>
</organism>
<dbReference type="SUPFAM" id="SSF46785">
    <property type="entry name" value="Winged helix' DNA-binding domain"/>
    <property type="match status" value="1"/>
</dbReference>
<proteinExistence type="inferred from homology"/>
<evidence type="ECO:0000256" key="3">
    <source>
        <dbReference type="ARBA" id="ARBA00023125"/>
    </source>
</evidence>
<dbReference type="Pfam" id="PF00126">
    <property type="entry name" value="HTH_1"/>
    <property type="match status" value="1"/>
</dbReference>
<protein>
    <submittedName>
        <fullName evidence="6">LysR substrate-binding domain-containing protein</fullName>
    </submittedName>
</protein>
<comment type="similarity">
    <text evidence="1">Belongs to the LysR transcriptional regulatory family.</text>
</comment>
<dbReference type="Proteomes" id="UP001235344">
    <property type="component" value="Chromosome"/>
</dbReference>
<evidence type="ECO:0000259" key="5">
    <source>
        <dbReference type="PROSITE" id="PS50931"/>
    </source>
</evidence>
<dbReference type="InterPro" id="IPR036390">
    <property type="entry name" value="WH_DNA-bd_sf"/>
</dbReference>
<feature type="domain" description="HTH lysR-type" evidence="5">
    <location>
        <begin position="5"/>
        <end position="62"/>
    </location>
</feature>
<dbReference type="PANTHER" id="PTHR30346">
    <property type="entry name" value="TRANSCRIPTIONAL DUAL REGULATOR HCAR-RELATED"/>
    <property type="match status" value="1"/>
</dbReference>
<dbReference type="CDD" id="cd08414">
    <property type="entry name" value="PBP2_LTTR_aromatics_like"/>
    <property type="match status" value="1"/>
</dbReference>
<sequence length="302" mass="33641">MNIRFDLRQVRAFLAVASTLHFKQAAETLCITQPALSRLIKGLEESIGAELFLRTTRQVELTMAGKLFMEECQQAITHLERATHLAQQAASGDIGHLSIAYNDFSINGVLPSILDTFKEKYPDISVDLVYMPSHTQHKALLDHEIDVGFLIGPLALDGIDTFRAALERIVVILPKRHRLAGRKQLSLKELADEKFILGTESGWSEFRHYIFTICMNAGFTPQVVQEASTSSGIFGLVAANMGVSLYSDCIKRFQRDDIAIVPLDRDDYSVETIAAWSCAYATPSSRLFQELLHDKLSGHDLG</sequence>
<evidence type="ECO:0000313" key="6">
    <source>
        <dbReference type="EMBL" id="WLI72288.1"/>
    </source>
</evidence>
<keyword evidence="3" id="KW-0238">DNA-binding</keyword>
<dbReference type="Gene3D" id="1.10.10.10">
    <property type="entry name" value="Winged helix-like DNA-binding domain superfamily/Winged helix DNA-binding domain"/>
    <property type="match status" value="1"/>
</dbReference>
<dbReference type="InterPro" id="IPR036388">
    <property type="entry name" value="WH-like_DNA-bd_sf"/>
</dbReference>
<name>A0ABY9H1Z4_9GAMM</name>
<dbReference type="SUPFAM" id="SSF53850">
    <property type="entry name" value="Periplasmic binding protein-like II"/>
    <property type="match status" value="1"/>
</dbReference>
<dbReference type="Gene3D" id="3.40.190.10">
    <property type="entry name" value="Periplasmic binding protein-like II"/>
    <property type="match status" value="2"/>
</dbReference>
<evidence type="ECO:0000256" key="1">
    <source>
        <dbReference type="ARBA" id="ARBA00009437"/>
    </source>
</evidence>
<dbReference type="PRINTS" id="PR00039">
    <property type="entry name" value="HTHLYSR"/>
</dbReference>
<dbReference type="RefSeq" id="WP_305498725.1">
    <property type="nucleotide sequence ID" value="NZ_CP131913.1"/>
</dbReference>
<dbReference type="Pfam" id="PF03466">
    <property type="entry name" value="LysR_substrate"/>
    <property type="match status" value="1"/>
</dbReference>
<evidence type="ECO:0000313" key="7">
    <source>
        <dbReference type="Proteomes" id="UP001235344"/>
    </source>
</evidence>
<dbReference type="EMBL" id="CP131913">
    <property type="protein sequence ID" value="WLI72288.1"/>
    <property type="molecule type" value="Genomic_DNA"/>
</dbReference>
<dbReference type="PROSITE" id="PS50931">
    <property type="entry name" value="HTH_LYSR"/>
    <property type="match status" value="1"/>
</dbReference>
<keyword evidence="4" id="KW-0804">Transcription</keyword>
<gene>
    <name evidence="6" type="ORF">B6N23_10820</name>
</gene>
<keyword evidence="7" id="KW-1185">Reference proteome</keyword>
<dbReference type="InterPro" id="IPR000847">
    <property type="entry name" value="LysR_HTH_N"/>
</dbReference>
<dbReference type="InterPro" id="IPR005119">
    <property type="entry name" value="LysR_subst-bd"/>
</dbReference>
<reference evidence="6 7" key="1">
    <citation type="submission" date="2023-08" db="EMBL/GenBank/DDBJ databases">
        <title>Transcriptome Analysis of Halomonas alkalicola CICC 11012s to Identify the Genes Involved in Alkaline Tolerances.</title>
        <authorList>
            <person name="Zhai L."/>
        </authorList>
    </citation>
    <scope>NUCLEOTIDE SEQUENCE [LARGE SCALE GENOMIC DNA]</scope>
    <source>
        <strain evidence="6 7">CICC 11012s</strain>
    </source>
</reference>